<keyword evidence="2" id="KW-0812">Transmembrane</keyword>
<dbReference type="PANTHER" id="PTHR36715">
    <property type="entry name" value="BNAANNG41370D PROTEIN"/>
    <property type="match status" value="1"/>
</dbReference>
<dbReference type="Proteomes" id="UP000195402">
    <property type="component" value="Unassembled WGS sequence"/>
</dbReference>
<evidence type="ECO:0000313" key="3">
    <source>
        <dbReference type="EMBL" id="OVA04980.1"/>
    </source>
</evidence>
<dbReference type="InParanoid" id="A0A200Q3F4"/>
<feature type="compositionally biased region" description="Acidic residues" evidence="1">
    <location>
        <begin position="88"/>
        <end position="99"/>
    </location>
</feature>
<sequence>MEIPVISRITGFEAEINHRLQNPTLISSILAGIEEISQIYSFWTLGALVLAFLATFTRFNLVIFRFRKVRTVISQPSSSQPVQLSRQEDDDDDEEDDESSCSSSTYLSEDEEDEEYMGDEDFRVAGSGNYEEDQGHYFNWSDFATGRNVVKSWRPDGLGLSLGLGNSTGSLVSMWDNSNTSPSSFFGQIPAMTSMLSSPAVIMSAGLENSRNVALRVWDTRVGRHIPEILAEWQPCWKKVAAGIDSGAGPNNKYSVDVRDIRNVKSPVEGLTESDVLLNKNTRWVGGGSVIVDGDHREVSCFNKEELLPGNDNGFVVSRYLSYLFCP</sequence>
<comment type="caution">
    <text evidence="3">The sequence shown here is derived from an EMBL/GenBank/DDBJ whole genome shotgun (WGS) entry which is preliminary data.</text>
</comment>
<dbReference type="PANTHER" id="PTHR36715:SF1">
    <property type="entry name" value="PROTEIN, PUTATIVE-RELATED"/>
    <property type="match status" value="1"/>
</dbReference>
<evidence type="ECO:0000256" key="1">
    <source>
        <dbReference type="SAM" id="MobiDB-lite"/>
    </source>
</evidence>
<gene>
    <name evidence="3" type="ORF">BVC80_1211g44</name>
</gene>
<proteinExistence type="predicted"/>
<dbReference type="EMBL" id="MVGT01003194">
    <property type="protein sequence ID" value="OVA04980.1"/>
    <property type="molecule type" value="Genomic_DNA"/>
</dbReference>
<reference evidence="3 4" key="1">
    <citation type="journal article" date="2017" name="Mol. Plant">
        <title>The Genome of Medicinal Plant Macleaya cordata Provides New Insights into Benzylisoquinoline Alkaloids Metabolism.</title>
        <authorList>
            <person name="Liu X."/>
            <person name="Liu Y."/>
            <person name="Huang P."/>
            <person name="Ma Y."/>
            <person name="Qing Z."/>
            <person name="Tang Q."/>
            <person name="Cao H."/>
            <person name="Cheng P."/>
            <person name="Zheng Y."/>
            <person name="Yuan Z."/>
            <person name="Zhou Y."/>
            <person name="Liu J."/>
            <person name="Tang Z."/>
            <person name="Zhuo Y."/>
            <person name="Zhang Y."/>
            <person name="Yu L."/>
            <person name="Huang J."/>
            <person name="Yang P."/>
            <person name="Peng Q."/>
            <person name="Zhang J."/>
            <person name="Jiang W."/>
            <person name="Zhang Z."/>
            <person name="Lin K."/>
            <person name="Ro D.K."/>
            <person name="Chen X."/>
            <person name="Xiong X."/>
            <person name="Shang Y."/>
            <person name="Huang S."/>
            <person name="Zeng J."/>
        </authorList>
    </citation>
    <scope>NUCLEOTIDE SEQUENCE [LARGE SCALE GENOMIC DNA]</scope>
    <source>
        <strain evidence="4">cv. BLH2017</strain>
        <tissue evidence="3">Root</tissue>
    </source>
</reference>
<name>A0A200Q3F4_MACCD</name>
<protein>
    <submittedName>
        <fullName evidence="3">Uncharacterized protein</fullName>
    </submittedName>
</protein>
<dbReference type="AlphaFoldDB" id="A0A200Q3F4"/>
<keyword evidence="4" id="KW-1185">Reference proteome</keyword>
<keyword evidence="2" id="KW-1133">Transmembrane helix</keyword>
<organism evidence="3 4">
    <name type="scientific">Macleaya cordata</name>
    <name type="common">Five-seeded plume-poppy</name>
    <name type="synonym">Bocconia cordata</name>
    <dbReference type="NCBI Taxonomy" id="56857"/>
    <lineage>
        <taxon>Eukaryota</taxon>
        <taxon>Viridiplantae</taxon>
        <taxon>Streptophyta</taxon>
        <taxon>Embryophyta</taxon>
        <taxon>Tracheophyta</taxon>
        <taxon>Spermatophyta</taxon>
        <taxon>Magnoliopsida</taxon>
        <taxon>Ranunculales</taxon>
        <taxon>Papaveraceae</taxon>
        <taxon>Papaveroideae</taxon>
        <taxon>Macleaya</taxon>
    </lineage>
</organism>
<evidence type="ECO:0000256" key="2">
    <source>
        <dbReference type="SAM" id="Phobius"/>
    </source>
</evidence>
<keyword evidence="2" id="KW-0472">Membrane</keyword>
<dbReference type="OMA" id="PSVVAEW"/>
<accession>A0A200Q3F4</accession>
<feature type="region of interest" description="Disordered" evidence="1">
    <location>
        <begin position="77"/>
        <end position="116"/>
    </location>
</feature>
<dbReference type="FunCoup" id="A0A200Q3F4">
    <property type="interactions" value="174"/>
</dbReference>
<dbReference type="OrthoDB" id="1662399at2759"/>
<feature type="transmembrane region" description="Helical" evidence="2">
    <location>
        <begin position="40"/>
        <end position="61"/>
    </location>
</feature>
<evidence type="ECO:0000313" key="4">
    <source>
        <dbReference type="Proteomes" id="UP000195402"/>
    </source>
</evidence>